<dbReference type="Proteomes" id="UP000515808">
    <property type="component" value="Chromosome"/>
</dbReference>
<evidence type="ECO:0000313" key="2">
    <source>
        <dbReference type="Proteomes" id="UP000515808"/>
    </source>
</evidence>
<reference evidence="1 2" key="1">
    <citation type="submission" date="2020-08" db="EMBL/GenBank/DDBJ databases">
        <title>Polaribacter sp. L12M9 isolated from gut of the Korean scallop.</title>
        <authorList>
            <person name="Jeong Y.S."/>
        </authorList>
    </citation>
    <scope>NUCLEOTIDE SEQUENCE [LARGE SCALE GENOMIC DNA]</scope>
    <source>
        <strain evidence="1 2">L12M9</strain>
    </source>
</reference>
<sequence>MQKLNISVVENQLEEMESYLPNCESINAKISKANVAWHLDHNLKVINSVVKVMHESDPNLYKDNFSFLGKVLLKFNFFPKGKAKAPKHVMPPEIVSKEDIISQLALAKKNLKEIENLDKNAHFKHPLFGNVNKARVLTFLKAHTNHHLKIVKSILK</sequence>
<accession>A0A7G9L7W5</accession>
<dbReference type="RefSeq" id="WP_187481638.1">
    <property type="nucleotide sequence ID" value="NZ_CP060695.1"/>
</dbReference>
<dbReference type="InterPro" id="IPR034660">
    <property type="entry name" value="DinB/YfiT-like"/>
</dbReference>
<evidence type="ECO:0000313" key="1">
    <source>
        <dbReference type="EMBL" id="QNM84714.1"/>
    </source>
</evidence>
<dbReference type="KEGG" id="ppec:H9W90_10960"/>
<protein>
    <submittedName>
        <fullName evidence="1">DUF1569 domain-containing protein</fullName>
    </submittedName>
</protein>
<proteinExistence type="predicted"/>
<gene>
    <name evidence="1" type="ORF">H9W90_10960</name>
</gene>
<dbReference type="Gene3D" id="1.20.120.450">
    <property type="entry name" value="dinb family like domain"/>
    <property type="match status" value="1"/>
</dbReference>
<dbReference type="EMBL" id="CP060695">
    <property type="protein sequence ID" value="QNM84714.1"/>
    <property type="molecule type" value="Genomic_DNA"/>
</dbReference>
<name>A0A7G9L7W5_9FLAO</name>
<dbReference type="AlphaFoldDB" id="A0A7G9L7W5"/>
<dbReference type="SUPFAM" id="SSF109854">
    <property type="entry name" value="DinB/YfiT-like putative metalloenzymes"/>
    <property type="match status" value="1"/>
</dbReference>
<organism evidence="1 2">
    <name type="scientific">Polaribacter pectinis</name>
    <dbReference type="NCBI Taxonomy" id="2738844"/>
    <lineage>
        <taxon>Bacteria</taxon>
        <taxon>Pseudomonadati</taxon>
        <taxon>Bacteroidota</taxon>
        <taxon>Flavobacteriia</taxon>
        <taxon>Flavobacteriales</taxon>
        <taxon>Flavobacteriaceae</taxon>
    </lineage>
</organism>
<keyword evidence="2" id="KW-1185">Reference proteome</keyword>